<evidence type="ECO:0000313" key="2">
    <source>
        <dbReference type="EMBL" id="ONK57138.1"/>
    </source>
</evidence>
<keyword evidence="3" id="KW-1185">Reference proteome</keyword>
<name>A0A5P1E3N5_ASPOF</name>
<protein>
    <submittedName>
        <fullName evidence="2">Uncharacterized protein</fullName>
    </submittedName>
</protein>
<gene>
    <name evidence="2" type="ORF">A4U43_C10F17000</name>
</gene>
<proteinExistence type="predicted"/>
<feature type="transmembrane region" description="Helical" evidence="1">
    <location>
        <begin position="7"/>
        <end position="25"/>
    </location>
</feature>
<organism evidence="2 3">
    <name type="scientific">Asparagus officinalis</name>
    <name type="common">Garden asparagus</name>
    <dbReference type="NCBI Taxonomy" id="4686"/>
    <lineage>
        <taxon>Eukaryota</taxon>
        <taxon>Viridiplantae</taxon>
        <taxon>Streptophyta</taxon>
        <taxon>Embryophyta</taxon>
        <taxon>Tracheophyta</taxon>
        <taxon>Spermatophyta</taxon>
        <taxon>Magnoliopsida</taxon>
        <taxon>Liliopsida</taxon>
        <taxon>Asparagales</taxon>
        <taxon>Asparagaceae</taxon>
        <taxon>Asparagoideae</taxon>
        <taxon>Asparagus</taxon>
    </lineage>
</organism>
<dbReference type="EMBL" id="CM007390">
    <property type="protein sequence ID" value="ONK57138.1"/>
    <property type="molecule type" value="Genomic_DNA"/>
</dbReference>
<keyword evidence="1" id="KW-1133">Transmembrane helix</keyword>
<reference evidence="3" key="1">
    <citation type="journal article" date="2017" name="Nat. Commun.">
        <title>The asparagus genome sheds light on the origin and evolution of a young Y chromosome.</title>
        <authorList>
            <person name="Harkess A."/>
            <person name="Zhou J."/>
            <person name="Xu C."/>
            <person name="Bowers J.E."/>
            <person name="Van der Hulst R."/>
            <person name="Ayyampalayam S."/>
            <person name="Mercati F."/>
            <person name="Riccardi P."/>
            <person name="McKain M.R."/>
            <person name="Kakrana A."/>
            <person name="Tang H."/>
            <person name="Ray J."/>
            <person name="Groenendijk J."/>
            <person name="Arikit S."/>
            <person name="Mathioni S.M."/>
            <person name="Nakano M."/>
            <person name="Shan H."/>
            <person name="Telgmann-Rauber A."/>
            <person name="Kanno A."/>
            <person name="Yue Z."/>
            <person name="Chen H."/>
            <person name="Li W."/>
            <person name="Chen Y."/>
            <person name="Xu X."/>
            <person name="Zhang Y."/>
            <person name="Luo S."/>
            <person name="Chen H."/>
            <person name="Gao J."/>
            <person name="Mao Z."/>
            <person name="Pires J.C."/>
            <person name="Luo M."/>
            <person name="Kudrna D."/>
            <person name="Wing R.A."/>
            <person name="Meyers B.C."/>
            <person name="Yi K."/>
            <person name="Kong H."/>
            <person name="Lavrijsen P."/>
            <person name="Sunseri F."/>
            <person name="Falavigna A."/>
            <person name="Ye Y."/>
            <person name="Leebens-Mack J.H."/>
            <person name="Chen G."/>
        </authorList>
    </citation>
    <scope>NUCLEOTIDE SEQUENCE [LARGE SCALE GENOMIC DNA]</scope>
    <source>
        <strain evidence="3">cv. DH0086</strain>
    </source>
</reference>
<sequence length="115" mass="13305">MTKRSDFVIWVLFSVVNSGLGIRMIQGLSWIQGKRWVACTGALWEEREKLWSLSWIEARILGNHDAICAFILGILPVVARLREVRRRGKSREEAKEGHFGKRMRAITRLFFYAVG</sequence>
<keyword evidence="1" id="KW-0812">Transmembrane</keyword>
<keyword evidence="1" id="KW-0472">Membrane</keyword>
<evidence type="ECO:0000256" key="1">
    <source>
        <dbReference type="SAM" id="Phobius"/>
    </source>
</evidence>
<dbReference type="AlphaFoldDB" id="A0A5P1E3N5"/>
<dbReference type="Gramene" id="ONK57138">
    <property type="protein sequence ID" value="ONK57138"/>
    <property type="gene ID" value="A4U43_C10F17000"/>
</dbReference>
<dbReference type="Proteomes" id="UP000243459">
    <property type="component" value="Chromosome 10"/>
</dbReference>
<feature type="transmembrane region" description="Helical" evidence="1">
    <location>
        <begin position="60"/>
        <end position="81"/>
    </location>
</feature>
<evidence type="ECO:0000313" key="3">
    <source>
        <dbReference type="Proteomes" id="UP000243459"/>
    </source>
</evidence>
<accession>A0A5P1E3N5</accession>